<dbReference type="AlphaFoldDB" id="A0A7M3MJB9"/>
<keyword evidence="2" id="KW-1185">Reference proteome</keyword>
<gene>
    <name evidence="1" type="ORF">DPQ33_01385</name>
</gene>
<dbReference type="OrthoDB" id="9788398at2"/>
<evidence type="ECO:0000313" key="2">
    <source>
        <dbReference type="Proteomes" id="UP000448292"/>
    </source>
</evidence>
<dbReference type="EMBL" id="QMIE01000001">
    <property type="protein sequence ID" value="TVM19907.1"/>
    <property type="molecule type" value="Genomic_DNA"/>
</dbReference>
<protein>
    <submittedName>
        <fullName evidence="1">DUF362 domain-containing protein</fullName>
    </submittedName>
</protein>
<accession>A0A7M3MJB9</accession>
<name>A0A7M3MJB9_9BACT</name>
<dbReference type="Proteomes" id="UP000448292">
    <property type="component" value="Unassembled WGS sequence"/>
</dbReference>
<dbReference type="Gene3D" id="3.40.50.11440">
    <property type="match status" value="1"/>
</dbReference>
<organism evidence="1 2">
    <name type="scientific">Oceanidesulfovibrio indonesiensis</name>
    <dbReference type="NCBI Taxonomy" id="54767"/>
    <lineage>
        <taxon>Bacteria</taxon>
        <taxon>Pseudomonadati</taxon>
        <taxon>Thermodesulfobacteriota</taxon>
        <taxon>Desulfovibrionia</taxon>
        <taxon>Desulfovibrionales</taxon>
        <taxon>Desulfovibrionaceae</taxon>
        <taxon>Oceanidesulfovibrio</taxon>
    </lineage>
</organism>
<proteinExistence type="predicted"/>
<sequence>MSVCTPPRTLEAEPPLFPALALVRQSFDVSELADPATAVHAELGRIIPEATPLEGKHIAITAGSRGIASLGKVLAATVEFFKTRGAHPFVFPAMGSHGGATAEGQREYLEHLGLSEERLGAPVRSSMEVRRIGATDQGVPVFLDATALDADHIVVVNRVKTHTKFTGRLESGMFKMLAVGAGKHLGAATVHREAVRLGLAEVITSVGRVALECASVIAGIGLVENAAGRLHTLRACDPEAMEQEEAGLLALSKSLMPRLPVRDIDLLVVDEIGKNISGTGMDTKVTGRNRDIISVFDAPDPTLPQVRRIVVRDLHPDSQGNALGIGFADFTTDRLVRTMDYGKTVTNALTGISPEKAAVPIHFPTDRECLEAALGSLGHWTPETVRVVRIRNTKHLDVVAVSPALLGELPSHCEVLEKAQAMAFDDAGNLGPLEP</sequence>
<dbReference type="RefSeq" id="WP_144301368.1">
    <property type="nucleotide sequence ID" value="NZ_QMIE01000001.1"/>
</dbReference>
<reference evidence="1 2" key="1">
    <citation type="submission" date="2018-06" db="EMBL/GenBank/DDBJ databases">
        <title>Complete genome of Desulfovibrio indonesiensis P37SLT.</title>
        <authorList>
            <person name="Crispim J.S."/>
            <person name="Vidigal P.M.P."/>
            <person name="Silva L.C.F."/>
            <person name="Laguardia C.N."/>
            <person name="Araujo L.C."/>
            <person name="Dias R.S."/>
            <person name="Sousa M.P."/>
            <person name="Paula S.O."/>
            <person name="Silva C."/>
        </authorList>
    </citation>
    <scope>NUCLEOTIDE SEQUENCE [LARGE SCALE GENOMIC DNA]</scope>
    <source>
        <strain evidence="1 2">P37SLT</strain>
    </source>
</reference>
<evidence type="ECO:0000313" key="1">
    <source>
        <dbReference type="EMBL" id="TVM19907.1"/>
    </source>
</evidence>
<comment type="caution">
    <text evidence="1">The sequence shown here is derived from an EMBL/GenBank/DDBJ whole genome shotgun (WGS) entry which is preliminary data.</text>
</comment>